<sequence length="101" mass="11807">MSSSFSKRLRNKLTPLCYPYMMFSRRFTTYKCIEVYTRDTGTQRMNMILRAWNDQSIFLASIQYQHVQTELVTTAYAVAATNPIASIVYDLSHSKFVAIFR</sequence>
<keyword evidence="1" id="KW-1185">Reference proteome</keyword>
<reference evidence="2" key="1">
    <citation type="submission" date="2017-02" db="UniProtKB">
        <authorList>
            <consortium name="WormBaseParasite"/>
        </authorList>
    </citation>
    <scope>IDENTIFICATION</scope>
</reference>
<proteinExistence type="predicted"/>
<dbReference type="Proteomes" id="UP000036681">
    <property type="component" value="Unplaced"/>
</dbReference>
<evidence type="ECO:0000313" key="2">
    <source>
        <dbReference type="WBParaSite" id="ALUE_0000291001-mRNA-1"/>
    </source>
</evidence>
<protein>
    <submittedName>
        <fullName evidence="2">CPSF_A domain-containing protein</fullName>
    </submittedName>
</protein>
<name>A0A0M3HMV0_ASCLU</name>
<accession>A0A0M3HMV0</accession>
<dbReference type="WBParaSite" id="ALUE_0000291001-mRNA-1">
    <property type="protein sequence ID" value="ALUE_0000291001-mRNA-1"/>
    <property type="gene ID" value="ALUE_0000291001"/>
</dbReference>
<evidence type="ECO:0000313" key="1">
    <source>
        <dbReference type="Proteomes" id="UP000036681"/>
    </source>
</evidence>
<organism evidence="1 2">
    <name type="scientific">Ascaris lumbricoides</name>
    <name type="common">Giant roundworm</name>
    <dbReference type="NCBI Taxonomy" id="6252"/>
    <lineage>
        <taxon>Eukaryota</taxon>
        <taxon>Metazoa</taxon>
        <taxon>Ecdysozoa</taxon>
        <taxon>Nematoda</taxon>
        <taxon>Chromadorea</taxon>
        <taxon>Rhabditida</taxon>
        <taxon>Spirurina</taxon>
        <taxon>Ascaridomorpha</taxon>
        <taxon>Ascaridoidea</taxon>
        <taxon>Ascarididae</taxon>
        <taxon>Ascaris</taxon>
    </lineage>
</organism>
<dbReference type="AlphaFoldDB" id="A0A0M3HMV0"/>